<dbReference type="EMBL" id="JAOTOJ010000008">
    <property type="protein sequence ID" value="KAK9397806.1"/>
    <property type="molecule type" value="Genomic_DNA"/>
</dbReference>
<keyword evidence="8 14" id="KW-0675">Receptor</keyword>
<gene>
    <name evidence="14" type="ORF">NXF25_021167</name>
</gene>
<keyword evidence="5 11" id="KW-1133">Transmembrane helix</keyword>
<dbReference type="PANTHER" id="PTHR24061:SF599">
    <property type="entry name" value="G-PROTEIN COUPLED RECEPTORS FAMILY 3 PROFILE DOMAIN-CONTAINING PROTEIN"/>
    <property type="match status" value="1"/>
</dbReference>
<keyword evidence="10" id="KW-0807">Transducer</keyword>
<dbReference type="Pfam" id="PF00003">
    <property type="entry name" value="7tm_3"/>
    <property type="match status" value="1"/>
</dbReference>
<dbReference type="PRINTS" id="PR01535">
    <property type="entry name" value="VOMERONASL2R"/>
</dbReference>
<feature type="transmembrane region" description="Helical" evidence="11">
    <location>
        <begin position="756"/>
        <end position="779"/>
    </location>
</feature>
<evidence type="ECO:0000256" key="5">
    <source>
        <dbReference type="ARBA" id="ARBA00022989"/>
    </source>
</evidence>
<dbReference type="PANTHER" id="PTHR24061">
    <property type="entry name" value="CALCIUM-SENSING RECEPTOR-RELATED"/>
    <property type="match status" value="1"/>
</dbReference>
<dbReference type="InterPro" id="IPR004073">
    <property type="entry name" value="GPCR_3_vmron_rcpt_2"/>
</dbReference>
<protein>
    <submittedName>
        <fullName evidence="14">Type-2 vomeronasal receptor</fullName>
    </submittedName>
</protein>
<organism evidence="14 15">
    <name type="scientific">Crotalus adamanteus</name>
    <name type="common">Eastern diamondback rattlesnake</name>
    <dbReference type="NCBI Taxonomy" id="8729"/>
    <lineage>
        <taxon>Eukaryota</taxon>
        <taxon>Metazoa</taxon>
        <taxon>Chordata</taxon>
        <taxon>Craniata</taxon>
        <taxon>Vertebrata</taxon>
        <taxon>Euteleostomi</taxon>
        <taxon>Lepidosauria</taxon>
        <taxon>Squamata</taxon>
        <taxon>Bifurcata</taxon>
        <taxon>Unidentata</taxon>
        <taxon>Episquamata</taxon>
        <taxon>Toxicofera</taxon>
        <taxon>Serpentes</taxon>
        <taxon>Colubroidea</taxon>
        <taxon>Viperidae</taxon>
        <taxon>Crotalinae</taxon>
        <taxon>Crotalus</taxon>
    </lineage>
</organism>
<keyword evidence="6" id="KW-0297">G-protein coupled receptor</keyword>
<keyword evidence="2" id="KW-1003">Cell membrane</keyword>
<dbReference type="AlphaFoldDB" id="A0AAW1B800"/>
<feature type="domain" description="G-protein coupled receptors family 3 profile" evidence="13">
    <location>
        <begin position="597"/>
        <end position="861"/>
    </location>
</feature>
<evidence type="ECO:0000256" key="8">
    <source>
        <dbReference type="ARBA" id="ARBA00023170"/>
    </source>
</evidence>
<dbReference type="InterPro" id="IPR011500">
    <property type="entry name" value="GPCR_3_9-Cys_dom"/>
</dbReference>
<feature type="transmembrane region" description="Helical" evidence="11">
    <location>
        <begin position="817"/>
        <end position="838"/>
    </location>
</feature>
<evidence type="ECO:0000256" key="11">
    <source>
        <dbReference type="SAM" id="Phobius"/>
    </source>
</evidence>
<dbReference type="InterPro" id="IPR017978">
    <property type="entry name" value="GPCR_3_C"/>
</dbReference>
<evidence type="ECO:0000256" key="2">
    <source>
        <dbReference type="ARBA" id="ARBA00022475"/>
    </source>
</evidence>
<keyword evidence="15" id="KW-1185">Reference proteome</keyword>
<dbReference type="InterPro" id="IPR028082">
    <property type="entry name" value="Peripla_BP_I"/>
</dbReference>
<feature type="transmembrane region" description="Helical" evidence="11">
    <location>
        <begin position="667"/>
        <end position="692"/>
    </location>
</feature>
<keyword evidence="4 12" id="KW-0732">Signal</keyword>
<dbReference type="Proteomes" id="UP001474421">
    <property type="component" value="Unassembled WGS sequence"/>
</dbReference>
<keyword evidence="7 11" id="KW-0472">Membrane</keyword>
<feature type="transmembrane region" description="Helical" evidence="11">
    <location>
        <begin position="708"/>
        <end position="730"/>
    </location>
</feature>
<comment type="subcellular location">
    <subcellularLocation>
        <location evidence="1">Cell membrane</location>
        <topology evidence="1">Multi-pass membrane protein</topology>
    </subcellularLocation>
</comment>
<dbReference type="Gene3D" id="3.40.50.2300">
    <property type="match status" value="2"/>
</dbReference>
<evidence type="ECO:0000256" key="3">
    <source>
        <dbReference type="ARBA" id="ARBA00022692"/>
    </source>
</evidence>
<dbReference type="PRINTS" id="PR00248">
    <property type="entry name" value="GPCRMGR"/>
</dbReference>
<feature type="chain" id="PRO_5043934546" evidence="12">
    <location>
        <begin position="19"/>
        <end position="864"/>
    </location>
</feature>
<feature type="transmembrane region" description="Helical" evidence="11">
    <location>
        <begin position="791"/>
        <end position="811"/>
    </location>
</feature>
<evidence type="ECO:0000256" key="12">
    <source>
        <dbReference type="SAM" id="SignalP"/>
    </source>
</evidence>
<dbReference type="InterPro" id="IPR000068">
    <property type="entry name" value="GPCR_3_Ca_sens_rcpt-rel"/>
</dbReference>
<feature type="transmembrane region" description="Helical" evidence="11">
    <location>
        <begin position="596"/>
        <end position="622"/>
    </location>
</feature>
<dbReference type="InterPro" id="IPR000337">
    <property type="entry name" value="GPCR_3"/>
</dbReference>
<evidence type="ECO:0000256" key="10">
    <source>
        <dbReference type="ARBA" id="ARBA00023224"/>
    </source>
</evidence>
<dbReference type="InterPro" id="IPR001828">
    <property type="entry name" value="ANF_lig-bd_rcpt"/>
</dbReference>
<comment type="caution">
    <text evidence="14">The sequence shown here is derived from an EMBL/GenBank/DDBJ whole genome shotgun (WGS) entry which is preliminary data.</text>
</comment>
<evidence type="ECO:0000256" key="9">
    <source>
        <dbReference type="ARBA" id="ARBA00023180"/>
    </source>
</evidence>
<reference evidence="14 15" key="1">
    <citation type="journal article" date="2024" name="Proc. Natl. Acad. Sci. U.S.A.">
        <title>The genetic regulatory architecture and epigenomic basis for age-related changes in rattlesnake venom.</title>
        <authorList>
            <person name="Hogan M.P."/>
            <person name="Holding M.L."/>
            <person name="Nystrom G.S."/>
            <person name="Colston T.J."/>
            <person name="Bartlett D.A."/>
            <person name="Mason A.J."/>
            <person name="Ellsworth S.A."/>
            <person name="Rautsaw R.M."/>
            <person name="Lawrence K.C."/>
            <person name="Strickland J.L."/>
            <person name="He B."/>
            <person name="Fraser P."/>
            <person name="Margres M.J."/>
            <person name="Gilbert D.M."/>
            <person name="Gibbs H.L."/>
            <person name="Parkinson C.L."/>
            <person name="Rokyta D.R."/>
        </authorList>
    </citation>
    <scope>NUCLEOTIDE SEQUENCE [LARGE SCALE GENOMIC DNA]</scope>
    <source>
        <strain evidence="14">DRR0105</strain>
    </source>
</reference>
<name>A0AAW1B800_CROAD</name>
<evidence type="ECO:0000259" key="13">
    <source>
        <dbReference type="PROSITE" id="PS50259"/>
    </source>
</evidence>
<feature type="transmembrane region" description="Helical" evidence="11">
    <location>
        <begin position="634"/>
        <end position="655"/>
    </location>
</feature>
<sequence length="864" mass="98952">MPLFVFLIFLLLPETMFNIPVATCNICYPLPIRHQYYQPGDLIIAGIISQAYIFSDPVTFNQHPFHNLLDKIGFVTQIYQHILAFVFAVMEINGNPQILPNISLGFHIYNSQFGASWTYLASLELLSTWSNFFPNYKCDSKDNIIAVIGGPNSDVNFFMATILSFYKVPQFGYGSSPLINDPAQQAFFQWMFPSRNQQYVGILQLLLLFRWTWIGVIFMEDDNSLWFVQNELPKFSQGGICFDFIEQFPPLYLKTGIHEMVESWVLVYRLIINSMASVVFIHGEFHIVIFLRMFPRISEIEDISMKRGKVWMMTAQMEFTSVSFQRSWDLDILHGTLAFATQSNELVDFQNFIWMRNPNVDTTDGFIKDFWKQAFDCSLPTSLEEKNAWNHCSGEEKLEALPRSVFDMSITPHSYSVYNAVYAVAYALQSMTSLKFKHRPMSEERQKNPMLWQFHHYLRKVSFNNSVGEMISFDQNRNLEAGFDIINWVTFPNLSLHRVKVGKFDFGASKEQVFRVYVDTIRWPRKFNQAQPLSLCNEPCYKGHSKTKKEGKPFCCYDCLPCPRGKVSNQMEDHYPSKAHDQCIPKEISFLGFQEFLGFTLVIFALLFSSITALVLMIFVQHKDTPIVKANNRGLSYILLISLLLSFLSTLLFIGQPQMATCLLRQTAFGIIFSVAVSCVVAKTLTVVLAFMATRPGSQMRSWVGKRLALFIVLSCSFIQTTLCSVWLVISAPFPDLDMHSLPTEMVLECNEGSAAMFYCILGFIGLLAMISFTVAFLGRNLPDSFNEAKFIILSMLLFCSVWISFVPAYQSTKGKYMVAVEIFSILASSAGLLVLIFSPKVYIILIRPELNNRQQIMQKILIK</sequence>
<accession>A0AAW1B800</accession>
<dbReference type="InterPro" id="IPR038550">
    <property type="entry name" value="GPCR_3_9-Cys_sf"/>
</dbReference>
<evidence type="ECO:0000256" key="7">
    <source>
        <dbReference type="ARBA" id="ARBA00023136"/>
    </source>
</evidence>
<evidence type="ECO:0000313" key="15">
    <source>
        <dbReference type="Proteomes" id="UP001474421"/>
    </source>
</evidence>
<evidence type="ECO:0000256" key="1">
    <source>
        <dbReference type="ARBA" id="ARBA00004651"/>
    </source>
</evidence>
<dbReference type="GO" id="GO:0004930">
    <property type="term" value="F:G protein-coupled receptor activity"/>
    <property type="evidence" value="ECO:0007669"/>
    <property type="project" value="UniProtKB-KW"/>
</dbReference>
<dbReference type="SUPFAM" id="SSF53822">
    <property type="entry name" value="Periplasmic binding protein-like I"/>
    <property type="match status" value="1"/>
</dbReference>
<evidence type="ECO:0000256" key="6">
    <source>
        <dbReference type="ARBA" id="ARBA00023040"/>
    </source>
</evidence>
<evidence type="ECO:0000256" key="4">
    <source>
        <dbReference type="ARBA" id="ARBA00022729"/>
    </source>
</evidence>
<keyword evidence="9" id="KW-0325">Glycoprotein</keyword>
<keyword evidence="3 11" id="KW-0812">Transmembrane</keyword>
<dbReference type="PROSITE" id="PS50259">
    <property type="entry name" value="G_PROTEIN_RECEP_F3_4"/>
    <property type="match status" value="1"/>
</dbReference>
<dbReference type="GO" id="GO:0005886">
    <property type="term" value="C:plasma membrane"/>
    <property type="evidence" value="ECO:0007669"/>
    <property type="project" value="UniProtKB-SubCell"/>
</dbReference>
<dbReference type="Pfam" id="PF01094">
    <property type="entry name" value="ANF_receptor"/>
    <property type="match status" value="1"/>
</dbReference>
<feature type="signal peptide" evidence="12">
    <location>
        <begin position="1"/>
        <end position="18"/>
    </location>
</feature>
<proteinExistence type="predicted"/>
<evidence type="ECO:0000313" key="14">
    <source>
        <dbReference type="EMBL" id="KAK9397806.1"/>
    </source>
</evidence>
<dbReference type="Pfam" id="PF07562">
    <property type="entry name" value="NCD3G"/>
    <property type="match status" value="1"/>
</dbReference>
<dbReference type="Gene3D" id="2.10.50.30">
    <property type="entry name" value="GPCR, family 3, nine cysteines domain"/>
    <property type="match status" value="1"/>
</dbReference>